<dbReference type="InterPro" id="IPR007693">
    <property type="entry name" value="DNA_helicase_DnaB-like_N"/>
</dbReference>
<proteinExistence type="inferred from homology"/>
<keyword evidence="7" id="KW-0067">ATP-binding</keyword>
<keyword evidence="8" id="KW-0238">DNA-binding</keyword>
<dbReference type="GO" id="GO:0003677">
    <property type="term" value="F:DNA binding"/>
    <property type="evidence" value="ECO:0007669"/>
    <property type="project" value="UniProtKB-KW"/>
</dbReference>
<organism evidence="13 14">
    <name type="scientific">Methylobacterium gossipiicola</name>
    <dbReference type="NCBI Taxonomy" id="582675"/>
    <lineage>
        <taxon>Bacteria</taxon>
        <taxon>Pseudomonadati</taxon>
        <taxon>Pseudomonadota</taxon>
        <taxon>Alphaproteobacteria</taxon>
        <taxon>Hyphomicrobiales</taxon>
        <taxon>Methylobacteriaceae</taxon>
        <taxon>Methylobacterium</taxon>
    </lineage>
</organism>
<reference evidence="14" key="1">
    <citation type="submission" date="2016-10" db="EMBL/GenBank/DDBJ databases">
        <authorList>
            <person name="Varghese N."/>
            <person name="Submissions S."/>
        </authorList>
    </citation>
    <scope>NUCLEOTIDE SEQUENCE [LARGE SCALE GENOMIC DNA]</scope>
    <source>
        <strain evidence="14">Gh-105</strain>
    </source>
</reference>
<gene>
    <name evidence="13" type="ORF">SAMN05192565_12726</name>
</gene>
<dbReference type="PANTHER" id="PTHR30153">
    <property type="entry name" value="REPLICATIVE DNA HELICASE DNAB"/>
    <property type="match status" value="1"/>
</dbReference>
<dbReference type="STRING" id="582675.SAMN05192565_12726"/>
<evidence type="ECO:0000313" key="13">
    <source>
        <dbReference type="EMBL" id="SFH04671.1"/>
    </source>
</evidence>
<dbReference type="Gene3D" id="3.40.50.300">
    <property type="entry name" value="P-loop containing nucleotide triphosphate hydrolases"/>
    <property type="match status" value="1"/>
</dbReference>
<dbReference type="Pfam" id="PF03796">
    <property type="entry name" value="DnaB_C"/>
    <property type="match status" value="1"/>
</dbReference>
<dbReference type="AlphaFoldDB" id="A0A1I2WYB1"/>
<keyword evidence="9" id="KW-0413">Isomerase</keyword>
<dbReference type="Gene3D" id="1.10.860.10">
    <property type="entry name" value="DNAb Helicase, Chain A"/>
    <property type="match status" value="1"/>
</dbReference>
<evidence type="ECO:0000313" key="14">
    <source>
        <dbReference type="Proteomes" id="UP000199229"/>
    </source>
</evidence>
<evidence type="ECO:0000256" key="3">
    <source>
        <dbReference type="ARBA" id="ARBA00022705"/>
    </source>
</evidence>
<evidence type="ECO:0000256" key="1">
    <source>
        <dbReference type="ARBA" id="ARBA00008428"/>
    </source>
</evidence>
<dbReference type="InterPro" id="IPR027417">
    <property type="entry name" value="P-loop_NTPase"/>
</dbReference>
<dbReference type="SUPFAM" id="SSF52540">
    <property type="entry name" value="P-loop containing nucleoside triphosphate hydrolases"/>
    <property type="match status" value="1"/>
</dbReference>
<evidence type="ECO:0000256" key="7">
    <source>
        <dbReference type="ARBA" id="ARBA00022840"/>
    </source>
</evidence>
<sequence length="463" mass="50170">MADVIPADLDTEAGLIGCVLTSPAVFPLVQHLVAPEHFHEPLHAYLWETIAAVSASGDTPNYMKIRAAIGPAAGGRDIGGRTLVQYLTNITANGVVPAFAEEYARTVQQYWQLRELAATTSNVREGGPVIPGPTLERIYAEVDKVRASFVSQKSTSATLAEAGEVLIAGITADLQGTAVKLASSGIRTLDREIGGGPQPANLITAAGRTSMGKSILGTEIALAMSDQGCATIYHSLEMSRRQIAARTASSELQRRNIRISYEQIMRRGGLDYRQAELVAGVVYEQRQQPMTIEDGGGRTIGDIAASSDRLANAYARKGTALGCVVIDHAHIVRPARAYRREDEGLKEVADGALALAKHLDCPVFLLAQCNRGPEGREDKRPGLADIRGAGAFEENSDTVIFLYRPGYYAERTQAFRDGCPNARDDFDRVRHDLELIIDKNRAGRPNQTVRVWVDPALNAIRDR</sequence>
<keyword evidence="14" id="KW-1185">Reference proteome</keyword>
<dbReference type="PANTHER" id="PTHR30153:SF2">
    <property type="entry name" value="REPLICATIVE DNA HELICASE"/>
    <property type="match status" value="1"/>
</dbReference>
<keyword evidence="6 13" id="KW-0347">Helicase</keyword>
<dbReference type="OrthoDB" id="9773982at2"/>
<comment type="catalytic activity">
    <reaction evidence="11">
        <text>ATP + H2O = ADP + phosphate + H(+)</text>
        <dbReference type="Rhea" id="RHEA:13065"/>
        <dbReference type="ChEBI" id="CHEBI:15377"/>
        <dbReference type="ChEBI" id="CHEBI:15378"/>
        <dbReference type="ChEBI" id="CHEBI:30616"/>
        <dbReference type="ChEBI" id="CHEBI:43474"/>
        <dbReference type="ChEBI" id="CHEBI:456216"/>
        <dbReference type="EC" id="5.6.2.3"/>
    </reaction>
</comment>
<name>A0A1I2WYB1_9HYPH</name>
<accession>A0A1I2WYB1</accession>
<dbReference type="Proteomes" id="UP000199229">
    <property type="component" value="Unassembled WGS sequence"/>
</dbReference>
<evidence type="ECO:0000259" key="12">
    <source>
        <dbReference type="PROSITE" id="PS51199"/>
    </source>
</evidence>
<keyword evidence="5" id="KW-0378">Hydrolase</keyword>
<evidence type="ECO:0000256" key="5">
    <source>
        <dbReference type="ARBA" id="ARBA00022801"/>
    </source>
</evidence>
<dbReference type="GO" id="GO:0006269">
    <property type="term" value="P:DNA replication, synthesis of primer"/>
    <property type="evidence" value="ECO:0007669"/>
    <property type="project" value="UniProtKB-KW"/>
</dbReference>
<dbReference type="GO" id="GO:0005829">
    <property type="term" value="C:cytosol"/>
    <property type="evidence" value="ECO:0007669"/>
    <property type="project" value="TreeGrafter"/>
</dbReference>
<evidence type="ECO:0000256" key="10">
    <source>
        <dbReference type="ARBA" id="ARBA00044969"/>
    </source>
</evidence>
<dbReference type="InterPro" id="IPR007694">
    <property type="entry name" value="DNA_helicase_DnaB-like_C"/>
</dbReference>
<feature type="domain" description="SF4 helicase" evidence="12">
    <location>
        <begin position="175"/>
        <end position="463"/>
    </location>
</feature>
<keyword evidence="4" id="KW-0547">Nucleotide-binding</keyword>
<dbReference type="PROSITE" id="PS51199">
    <property type="entry name" value="SF4_HELICASE"/>
    <property type="match status" value="1"/>
</dbReference>
<dbReference type="SUPFAM" id="SSF48024">
    <property type="entry name" value="N-terminal domain of DnaB helicase"/>
    <property type="match status" value="1"/>
</dbReference>
<dbReference type="GO" id="GO:0016787">
    <property type="term" value="F:hydrolase activity"/>
    <property type="evidence" value="ECO:0007669"/>
    <property type="project" value="UniProtKB-KW"/>
</dbReference>
<dbReference type="RefSeq" id="WP_091974632.1">
    <property type="nucleotide sequence ID" value="NZ_FOPM01000027.1"/>
</dbReference>
<dbReference type="Pfam" id="PF00772">
    <property type="entry name" value="DnaB"/>
    <property type="match status" value="1"/>
</dbReference>
<evidence type="ECO:0000256" key="4">
    <source>
        <dbReference type="ARBA" id="ARBA00022741"/>
    </source>
</evidence>
<dbReference type="EMBL" id="FOPM01000027">
    <property type="protein sequence ID" value="SFH04671.1"/>
    <property type="molecule type" value="Genomic_DNA"/>
</dbReference>
<evidence type="ECO:0000256" key="8">
    <source>
        <dbReference type="ARBA" id="ARBA00023125"/>
    </source>
</evidence>
<protein>
    <recommendedName>
        <fullName evidence="10">DNA 5'-3' helicase</fullName>
        <ecNumber evidence="10">5.6.2.3</ecNumber>
    </recommendedName>
</protein>
<keyword evidence="2" id="KW-0639">Primosome</keyword>
<dbReference type="InterPro" id="IPR016136">
    <property type="entry name" value="DNA_helicase_N/primase_C"/>
</dbReference>
<dbReference type="GO" id="GO:1990077">
    <property type="term" value="C:primosome complex"/>
    <property type="evidence" value="ECO:0007669"/>
    <property type="project" value="UniProtKB-KW"/>
</dbReference>
<dbReference type="InterPro" id="IPR036185">
    <property type="entry name" value="DNA_heli_DnaB-like_N_sf"/>
</dbReference>
<keyword evidence="3" id="KW-0235">DNA replication</keyword>
<evidence type="ECO:0000256" key="2">
    <source>
        <dbReference type="ARBA" id="ARBA00022515"/>
    </source>
</evidence>
<dbReference type="GO" id="GO:0005524">
    <property type="term" value="F:ATP binding"/>
    <property type="evidence" value="ECO:0007669"/>
    <property type="project" value="UniProtKB-KW"/>
</dbReference>
<evidence type="ECO:0000256" key="6">
    <source>
        <dbReference type="ARBA" id="ARBA00022806"/>
    </source>
</evidence>
<evidence type="ECO:0000256" key="11">
    <source>
        <dbReference type="ARBA" id="ARBA00048954"/>
    </source>
</evidence>
<dbReference type="EC" id="5.6.2.3" evidence="10"/>
<comment type="similarity">
    <text evidence="1">Belongs to the helicase family. DnaB subfamily.</text>
</comment>
<evidence type="ECO:0000256" key="9">
    <source>
        <dbReference type="ARBA" id="ARBA00023235"/>
    </source>
</evidence>
<dbReference type="GO" id="GO:0043139">
    <property type="term" value="F:5'-3' DNA helicase activity"/>
    <property type="evidence" value="ECO:0007669"/>
    <property type="project" value="UniProtKB-EC"/>
</dbReference>